<dbReference type="Pfam" id="PF12739">
    <property type="entry name" value="TRAPPC-Trs85"/>
    <property type="match status" value="1"/>
</dbReference>
<proteinExistence type="predicted"/>
<dbReference type="EMBL" id="LUEZ02000010">
    <property type="protein sequence ID" value="RDB28485.1"/>
    <property type="molecule type" value="Genomic_DNA"/>
</dbReference>
<dbReference type="STRING" id="39966.A0A369K742"/>
<sequence>MAPALPLSLSPHICILPSQDLTDLLTSSSLPSLPHILQSFSPLPQVTTRTTSLTSVPHTSFALRFSDLVEIETACREDDEQRAVRTIDWISARISHRCAKWVEDFEKSGERENIRTPWWDELRRCVEGDHVPSKTEGWNHPVAVILAVSTTAPNPLQAITALHARPLEFPSWVDPNILRCTLIIHPENSPLSDEEAGALFNAVKKQYGLHSYLLSLAMPTPPPPPVPVPALIPRLPPPPPPDSLNSLPVTTAPASPGLSPHPNGLNTLKLSEKDIQQTARFAREFLVMSLLPWMEKCVVDWNENFSSTRRLPSRLFSSTRRLFGSPSPSPTPTHNSSSSISSLPSRTSLSSSIVGPGGPGVSPPSQQRRLAEFATILGDLKLAATVWEALRKEAKGGSDILPLLLSPSPTLSLHASNALASMHLQSPEPRPHEQLSGLKYAVRWETGIASSDFIAQPLDGERWLVWAAGNAEEAPSALLLAHAALLSCRKQARRRAALWYLTAANRLEKCGIKPLTMFFLRRAHELYSSRPRKSLSPSFWESEGETPLDIQGIDAIVSGIEHPLGRLLYTTGDVAGAVRFFLGLLRGSSGYPTPLSPLPSATSGTVNEAAKIPGTDKVFLDDFRVAFAHFKATSGNSLELTDLKLPFTFCLVRQTRLRVSGDATNGAGGVWETREDLWKTFWKSRGRKEGLSSTGKASINETFYIDIVLRNPLDAEVNLSNVTVTVRDSNAMDPSSSIPFVEVEAIDDIVLAAKESRTVPICITSKRAASLVITHVTYDFLSLLTSTEPLVYRGRRLHDTAAQRQKPTYAPNVTIKVQVEEVNHKLLVDFVDDERLVFAQGERKTMRLWFSNAGTRPIKELWLVAGQEDEIWMGADEELNDTNTIVPDETIQSLNSLAPGRPHRVLLSDTGEFNPGDSIELPVLLHAQATGDQELRLLFVYRELDTDQFRSARVTRYYEVHRLLDTSVMVRPCHSLDYFYLVNLELSNLSSFEEVRLTQVTSISPTWKCGPIAENALVSLAPSQSSHLFLGASRWGAGAGSQETLDFVCRKLSDVLHGRTVEVSDPPPIDLLCSHISETTQSIDLPSTRHFLHCGRRTAVSRALATSHPHIPTQSHPFIFPLHNPTSVDFIIFWEIPSQQRSGHISISGLTLGASHGALEKIIEEAESAKVKRSMYAETQREKVEVLEAIRNSEWNAEMNPLVLVLQKPDTIVHDFTQGPCRIPVTFTLRNYSLTHNARYVFRLNANLPPDPPNAYLPPPYTGRLTFRGGLHASQSTTIRANLWITRPGTYGLRGWSLETEVLEISPSADGVHGVRVRHRYRQGPSSDDRSYLVVCG</sequence>
<dbReference type="PANTHER" id="PTHR12975:SF6">
    <property type="entry name" value="TRAFFICKING PROTEIN PARTICLE COMPLEX SUBUNIT 8"/>
    <property type="match status" value="1"/>
</dbReference>
<evidence type="ECO:0000313" key="2">
    <source>
        <dbReference type="EMBL" id="RDB28485.1"/>
    </source>
</evidence>
<feature type="region of interest" description="Disordered" evidence="1">
    <location>
        <begin position="322"/>
        <end position="366"/>
    </location>
</feature>
<feature type="compositionally biased region" description="Low complexity" evidence="1">
    <location>
        <begin position="332"/>
        <end position="354"/>
    </location>
</feature>
<dbReference type="OrthoDB" id="203724at2759"/>
<dbReference type="PANTHER" id="PTHR12975">
    <property type="entry name" value="TRANSPORT PROTEIN TRAPP"/>
    <property type="match status" value="1"/>
</dbReference>
<name>A0A369K742_HYPMA</name>
<dbReference type="InterPro" id="IPR024420">
    <property type="entry name" value="TRAPP_III_complex_Trs85"/>
</dbReference>
<dbReference type="GO" id="GO:1990072">
    <property type="term" value="C:TRAPPIII protein complex"/>
    <property type="evidence" value="ECO:0007669"/>
    <property type="project" value="TreeGrafter"/>
</dbReference>
<reference evidence="2" key="1">
    <citation type="submission" date="2018-04" db="EMBL/GenBank/DDBJ databases">
        <title>Whole genome sequencing of Hypsizygus marmoreus.</title>
        <authorList>
            <person name="Choi I.-G."/>
            <person name="Min B."/>
            <person name="Kim J.-G."/>
            <person name="Kim S."/>
            <person name="Oh Y.-L."/>
            <person name="Kong W.-S."/>
            <person name="Park H."/>
            <person name="Jeong J."/>
            <person name="Song E.-S."/>
        </authorList>
    </citation>
    <scope>NUCLEOTIDE SEQUENCE [LARGE SCALE GENOMIC DNA]</scope>
    <source>
        <strain evidence="2">51987-8</strain>
    </source>
</reference>
<evidence type="ECO:0000256" key="1">
    <source>
        <dbReference type="SAM" id="MobiDB-lite"/>
    </source>
</evidence>
<protein>
    <submittedName>
        <fullName evidence="2">Transport protein particle subunit trs85-1</fullName>
    </submittedName>
</protein>
<organism evidence="2 3">
    <name type="scientific">Hypsizygus marmoreus</name>
    <name type="common">White beech mushroom</name>
    <name type="synonym">Agaricus marmoreus</name>
    <dbReference type="NCBI Taxonomy" id="39966"/>
    <lineage>
        <taxon>Eukaryota</taxon>
        <taxon>Fungi</taxon>
        <taxon>Dikarya</taxon>
        <taxon>Basidiomycota</taxon>
        <taxon>Agaricomycotina</taxon>
        <taxon>Agaricomycetes</taxon>
        <taxon>Agaricomycetidae</taxon>
        <taxon>Agaricales</taxon>
        <taxon>Tricholomatineae</taxon>
        <taxon>Lyophyllaceae</taxon>
        <taxon>Hypsizygus</taxon>
    </lineage>
</organism>
<evidence type="ECO:0000313" key="3">
    <source>
        <dbReference type="Proteomes" id="UP000076154"/>
    </source>
</evidence>
<gene>
    <name evidence="2" type="primary">trs85-1</name>
    <name evidence="2" type="ORF">Hypma_015673</name>
</gene>
<comment type="caution">
    <text evidence="2">The sequence shown here is derived from an EMBL/GenBank/DDBJ whole genome shotgun (WGS) entry which is preliminary data.</text>
</comment>
<dbReference type="InParanoid" id="A0A369K742"/>
<accession>A0A369K742</accession>
<dbReference type="Proteomes" id="UP000076154">
    <property type="component" value="Unassembled WGS sequence"/>
</dbReference>
<keyword evidence="3" id="KW-1185">Reference proteome</keyword>
<feature type="region of interest" description="Disordered" evidence="1">
    <location>
        <begin position="234"/>
        <end position="267"/>
    </location>
</feature>